<evidence type="ECO:0000313" key="3">
    <source>
        <dbReference type="Proteomes" id="UP000823636"/>
    </source>
</evidence>
<sequence>MNAKNITETLISDTDKLGKTVNVQALVVALVIIAAGVACFFLIGHDRFSASVDMLILLVGVALVVLGAVHAARKYNKVVYLPTNSAVAVAQFSMDAMSKKRVIDSLEKGVLDADSVVLRHGGSLRLDILRSADGSFNAVQVFEFVPYTYSPITEVFYIDGKNADELWDGLAAKS</sequence>
<accession>A0A9D9E5C8</accession>
<feature type="transmembrane region" description="Helical" evidence="1">
    <location>
        <begin position="55"/>
        <end position="72"/>
    </location>
</feature>
<organism evidence="2 3">
    <name type="scientific">Candidatus Caccoplasma merdipullorum</name>
    <dbReference type="NCBI Taxonomy" id="2840718"/>
    <lineage>
        <taxon>Bacteria</taxon>
        <taxon>Pseudomonadati</taxon>
        <taxon>Bacteroidota</taxon>
        <taxon>Bacteroidia</taxon>
        <taxon>Bacteroidales</taxon>
        <taxon>Bacteroidaceae</taxon>
        <taxon>Bacteroidaceae incertae sedis</taxon>
        <taxon>Candidatus Caccoplasma</taxon>
    </lineage>
</organism>
<feature type="transmembrane region" description="Helical" evidence="1">
    <location>
        <begin position="21"/>
        <end position="43"/>
    </location>
</feature>
<comment type="caution">
    <text evidence="2">The sequence shown here is derived from an EMBL/GenBank/DDBJ whole genome shotgun (WGS) entry which is preliminary data.</text>
</comment>
<evidence type="ECO:0000256" key="1">
    <source>
        <dbReference type="SAM" id="Phobius"/>
    </source>
</evidence>
<name>A0A9D9E5C8_9BACT</name>
<evidence type="ECO:0000313" key="2">
    <source>
        <dbReference type="EMBL" id="MBO8438451.1"/>
    </source>
</evidence>
<dbReference type="Proteomes" id="UP000823636">
    <property type="component" value="Unassembled WGS sequence"/>
</dbReference>
<keyword evidence="1" id="KW-0812">Transmembrane</keyword>
<gene>
    <name evidence="2" type="ORF">IAC54_06090</name>
</gene>
<reference evidence="2" key="1">
    <citation type="submission" date="2020-10" db="EMBL/GenBank/DDBJ databases">
        <authorList>
            <person name="Gilroy R."/>
        </authorList>
    </citation>
    <scope>NUCLEOTIDE SEQUENCE</scope>
    <source>
        <strain evidence="2">G3-4614</strain>
    </source>
</reference>
<reference evidence="2" key="2">
    <citation type="journal article" date="2021" name="PeerJ">
        <title>Extensive microbial diversity within the chicken gut microbiome revealed by metagenomics and culture.</title>
        <authorList>
            <person name="Gilroy R."/>
            <person name="Ravi A."/>
            <person name="Getino M."/>
            <person name="Pursley I."/>
            <person name="Horton D.L."/>
            <person name="Alikhan N.F."/>
            <person name="Baker D."/>
            <person name="Gharbi K."/>
            <person name="Hall N."/>
            <person name="Watson M."/>
            <person name="Adriaenssens E.M."/>
            <person name="Foster-Nyarko E."/>
            <person name="Jarju S."/>
            <person name="Secka A."/>
            <person name="Antonio M."/>
            <person name="Oren A."/>
            <person name="Chaudhuri R.R."/>
            <person name="La Ragione R."/>
            <person name="Hildebrand F."/>
            <person name="Pallen M.J."/>
        </authorList>
    </citation>
    <scope>NUCLEOTIDE SEQUENCE</scope>
    <source>
        <strain evidence="2">G3-4614</strain>
    </source>
</reference>
<protein>
    <submittedName>
        <fullName evidence="2">Uncharacterized protein</fullName>
    </submittedName>
</protein>
<proteinExistence type="predicted"/>
<keyword evidence="1" id="KW-0472">Membrane</keyword>
<dbReference type="EMBL" id="JADIMW010000066">
    <property type="protein sequence ID" value="MBO8438451.1"/>
    <property type="molecule type" value="Genomic_DNA"/>
</dbReference>
<keyword evidence="1" id="KW-1133">Transmembrane helix</keyword>
<dbReference type="AlphaFoldDB" id="A0A9D9E5C8"/>